<accession>A0ABN3EE59</accession>
<dbReference type="Proteomes" id="UP001500442">
    <property type="component" value="Unassembled WGS sequence"/>
</dbReference>
<evidence type="ECO:0000313" key="1">
    <source>
        <dbReference type="EMBL" id="GAA2256014.1"/>
    </source>
</evidence>
<evidence type="ECO:0000313" key="2">
    <source>
        <dbReference type="Proteomes" id="UP001500442"/>
    </source>
</evidence>
<organism evidence="1 2">
    <name type="scientific">Streptomyces roseiscleroticus</name>
    <dbReference type="NCBI Taxonomy" id="1972"/>
    <lineage>
        <taxon>Bacteria</taxon>
        <taxon>Bacillati</taxon>
        <taxon>Actinomycetota</taxon>
        <taxon>Actinomycetes</taxon>
        <taxon>Kitasatosporales</taxon>
        <taxon>Streptomycetaceae</taxon>
        <taxon>Streptomyces</taxon>
    </lineage>
</organism>
<gene>
    <name evidence="1" type="ORF">GCM10010368_23240</name>
</gene>
<proteinExistence type="predicted"/>
<reference evidence="1 2" key="1">
    <citation type="journal article" date="2019" name="Int. J. Syst. Evol. Microbiol.">
        <title>The Global Catalogue of Microorganisms (GCM) 10K type strain sequencing project: providing services to taxonomists for standard genome sequencing and annotation.</title>
        <authorList>
            <consortium name="The Broad Institute Genomics Platform"/>
            <consortium name="The Broad Institute Genome Sequencing Center for Infectious Disease"/>
            <person name="Wu L."/>
            <person name="Ma J."/>
        </authorList>
    </citation>
    <scope>NUCLEOTIDE SEQUENCE [LARGE SCALE GENOMIC DNA]</scope>
    <source>
        <strain evidence="1 2">JCM 4823</strain>
    </source>
</reference>
<comment type="caution">
    <text evidence="1">The sequence shown here is derived from an EMBL/GenBank/DDBJ whole genome shotgun (WGS) entry which is preliminary data.</text>
</comment>
<name>A0ABN3EE59_9ACTN</name>
<protein>
    <submittedName>
        <fullName evidence="1">Uncharacterized protein</fullName>
    </submittedName>
</protein>
<dbReference type="EMBL" id="BAAASN010000004">
    <property type="protein sequence ID" value="GAA2256014.1"/>
    <property type="molecule type" value="Genomic_DNA"/>
</dbReference>
<keyword evidence="2" id="KW-1185">Reference proteome</keyword>
<sequence length="66" mass="7028">MTSATDASGAECTDAAMPAGAVPRAPEWLQERLLTVKVCWLMGSTFTARERSVPVGRGIPKLLLLV</sequence>